<dbReference type="InterPro" id="IPR022998">
    <property type="entry name" value="ThiamineP_synth_TenI"/>
</dbReference>
<evidence type="ECO:0000256" key="1">
    <source>
        <dbReference type="ARBA" id="ARBA00003814"/>
    </source>
</evidence>
<comment type="catalytic activity">
    <reaction evidence="8 10 11">
        <text>2-(2-carboxy-4-methylthiazol-5-yl)ethyl phosphate + 4-amino-2-methyl-5-(diphosphooxymethyl)pyrimidine + 2 H(+) = thiamine phosphate + CO2 + diphosphate</text>
        <dbReference type="Rhea" id="RHEA:47848"/>
        <dbReference type="ChEBI" id="CHEBI:15378"/>
        <dbReference type="ChEBI" id="CHEBI:16526"/>
        <dbReference type="ChEBI" id="CHEBI:33019"/>
        <dbReference type="ChEBI" id="CHEBI:37575"/>
        <dbReference type="ChEBI" id="CHEBI:57841"/>
        <dbReference type="ChEBI" id="CHEBI:62890"/>
        <dbReference type="EC" id="2.5.1.3"/>
    </reaction>
</comment>
<keyword evidence="4 10" id="KW-0479">Metal-binding</keyword>
<dbReference type="GO" id="GO:0004789">
    <property type="term" value="F:thiamine-phosphate diphosphorylase activity"/>
    <property type="evidence" value="ECO:0007669"/>
    <property type="project" value="UniProtKB-EC"/>
</dbReference>
<evidence type="ECO:0000256" key="10">
    <source>
        <dbReference type="HAMAP-Rule" id="MF_00097"/>
    </source>
</evidence>
<protein>
    <recommendedName>
        <fullName evidence="10">Thiamine-phosphate synthase</fullName>
        <shortName evidence="10">TP synthase</shortName>
        <shortName evidence="10">TPS</shortName>
        <ecNumber evidence="10">2.5.1.3</ecNumber>
    </recommendedName>
    <alternativeName>
        <fullName evidence="10">Thiamine-phosphate pyrophosphorylase</fullName>
        <shortName evidence="10">TMP pyrophosphorylase</shortName>
        <shortName evidence="10">TMP-PPase</shortName>
    </alternativeName>
</protein>
<comment type="catalytic activity">
    <reaction evidence="7 10 11">
        <text>4-methyl-5-(2-phosphooxyethyl)-thiazole + 4-amino-2-methyl-5-(diphosphooxymethyl)pyrimidine + H(+) = thiamine phosphate + diphosphate</text>
        <dbReference type="Rhea" id="RHEA:22328"/>
        <dbReference type="ChEBI" id="CHEBI:15378"/>
        <dbReference type="ChEBI" id="CHEBI:33019"/>
        <dbReference type="ChEBI" id="CHEBI:37575"/>
        <dbReference type="ChEBI" id="CHEBI:57841"/>
        <dbReference type="ChEBI" id="CHEBI:58296"/>
        <dbReference type="EC" id="2.5.1.3"/>
    </reaction>
</comment>
<feature type="region of interest" description="Disordered" evidence="14">
    <location>
        <begin position="1"/>
        <end position="29"/>
    </location>
</feature>
<organism evidence="16">
    <name type="scientific">Gulosibacter sediminis</name>
    <dbReference type="NCBI Taxonomy" id="1729695"/>
    <lineage>
        <taxon>Bacteria</taxon>
        <taxon>Bacillati</taxon>
        <taxon>Actinomycetota</taxon>
        <taxon>Actinomycetes</taxon>
        <taxon>Micrococcales</taxon>
        <taxon>Microbacteriaceae</taxon>
        <taxon>Gulosibacter</taxon>
    </lineage>
</organism>
<dbReference type="PANTHER" id="PTHR20857:SF15">
    <property type="entry name" value="THIAMINE-PHOSPHATE SYNTHASE"/>
    <property type="match status" value="1"/>
</dbReference>
<feature type="coiled-coil region" evidence="13">
    <location>
        <begin position="61"/>
        <end position="88"/>
    </location>
</feature>
<evidence type="ECO:0000256" key="6">
    <source>
        <dbReference type="ARBA" id="ARBA00022977"/>
    </source>
</evidence>
<feature type="domain" description="Thiamine phosphate synthase/TenI" evidence="15">
    <location>
        <begin position="33"/>
        <end position="221"/>
    </location>
</feature>
<evidence type="ECO:0000256" key="5">
    <source>
        <dbReference type="ARBA" id="ARBA00022842"/>
    </source>
</evidence>
<gene>
    <name evidence="10 16" type="primary">thiE</name>
    <name evidence="16" type="ORF">M3M28_09360</name>
</gene>
<evidence type="ECO:0000256" key="11">
    <source>
        <dbReference type="RuleBase" id="RU003826"/>
    </source>
</evidence>
<keyword evidence="13" id="KW-0175">Coiled coil</keyword>
<evidence type="ECO:0000256" key="4">
    <source>
        <dbReference type="ARBA" id="ARBA00022723"/>
    </source>
</evidence>
<dbReference type="EMBL" id="CP097160">
    <property type="protein sequence ID" value="UQN14255.1"/>
    <property type="molecule type" value="Genomic_DNA"/>
</dbReference>
<feature type="binding site" evidence="10">
    <location>
        <begin position="167"/>
        <end position="169"/>
    </location>
    <ligand>
        <name>2-[(2R,5Z)-2-carboxy-4-methylthiazol-5(2H)-ylidene]ethyl phosphate</name>
        <dbReference type="ChEBI" id="CHEBI:62899"/>
    </ligand>
</feature>
<feature type="binding site" evidence="10">
    <location>
        <position position="170"/>
    </location>
    <ligand>
        <name>4-amino-2-methyl-5-(diphosphooxymethyl)pyrimidine</name>
        <dbReference type="ChEBI" id="CHEBI:57841"/>
    </ligand>
</feature>
<dbReference type="PANTHER" id="PTHR20857">
    <property type="entry name" value="THIAMINE-PHOSPHATE PYROPHOSPHORYLASE"/>
    <property type="match status" value="1"/>
</dbReference>
<evidence type="ECO:0000256" key="12">
    <source>
        <dbReference type="RuleBase" id="RU004253"/>
    </source>
</evidence>
<keyword evidence="3 10" id="KW-0808">Transferase</keyword>
<dbReference type="InterPro" id="IPR036206">
    <property type="entry name" value="ThiamineP_synth_sf"/>
</dbReference>
<evidence type="ECO:0000256" key="9">
    <source>
        <dbReference type="ARBA" id="ARBA00047883"/>
    </source>
</evidence>
<comment type="catalytic activity">
    <reaction evidence="9 10 11">
        <text>2-[(2R,5Z)-2-carboxy-4-methylthiazol-5(2H)-ylidene]ethyl phosphate + 4-amino-2-methyl-5-(diphosphooxymethyl)pyrimidine + 2 H(+) = thiamine phosphate + CO2 + diphosphate</text>
        <dbReference type="Rhea" id="RHEA:47844"/>
        <dbReference type="ChEBI" id="CHEBI:15378"/>
        <dbReference type="ChEBI" id="CHEBI:16526"/>
        <dbReference type="ChEBI" id="CHEBI:33019"/>
        <dbReference type="ChEBI" id="CHEBI:37575"/>
        <dbReference type="ChEBI" id="CHEBI:57841"/>
        <dbReference type="ChEBI" id="CHEBI:62899"/>
        <dbReference type="EC" id="2.5.1.3"/>
    </reaction>
</comment>
<comment type="similarity">
    <text evidence="10 11">Belongs to the thiamine-phosphate synthase family.</text>
</comment>
<dbReference type="NCBIfam" id="TIGR00693">
    <property type="entry name" value="thiE"/>
    <property type="match status" value="1"/>
</dbReference>
<comment type="function">
    <text evidence="1 10">Condenses 4-methyl-5-(beta-hydroxyethyl)thiazole monophosphate (THZ-P) and 2-methyl-4-amino-5-hydroxymethyl pyrimidine pyrophosphate (HMP-PP) to form thiamine monophosphate (TMP).</text>
</comment>
<dbReference type="CDD" id="cd00564">
    <property type="entry name" value="TMP_TenI"/>
    <property type="match status" value="1"/>
</dbReference>
<evidence type="ECO:0000256" key="14">
    <source>
        <dbReference type="SAM" id="MobiDB-lite"/>
    </source>
</evidence>
<evidence type="ECO:0000256" key="2">
    <source>
        <dbReference type="ARBA" id="ARBA00005165"/>
    </source>
</evidence>
<evidence type="ECO:0000313" key="16">
    <source>
        <dbReference type="EMBL" id="UQN14255.1"/>
    </source>
</evidence>
<feature type="binding site" evidence="10">
    <location>
        <position position="94"/>
    </location>
    <ligand>
        <name>4-amino-2-methyl-5-(diphosphooxymethyl)pyrimidine</name>
        <dbReference type="ChEBI" id="CHEBI:57841"/>
    </ligand>
</feature>
<comment type="cofactor">
    <cofactor evidence="10">
        <name>Mg(2+)</name>
        <dbReference type="ChEBI" id="CHEBI:18420"/>
    </cofactor>
    <text evidence="10">Binds 1 Mg(2+) ion per subunit.</text>
</comment>
<dbReference type="Gene3D" id="3.20.20.70">
    <property type="entry name" value="Aldolase class I"/>
    <property type="match status" value="1"/>
</dbReference>
<dbReference type="EC" id="2.5.1.3" evidence="10"/>
<comment type="pathway">
    <text evidence="2 10 12">Cofactor biosynthesis; thiamine diphosphate biosynthesis; thiamine phosphate from 4-amino-2-methyl-5-diphosphomethylpyrimidine and 4-methyl-5-(2-phosphoethyl)-thiazole: step 1/1.</text>
</comment>
<feature type="compositionally biased region" description="Polar residues" evidence="14">
    <location>
        <begin position="15"/>
        <end position="24"/>
    </location>
</feature>
<feature type="binding site" evidence="10">
    <location>
        <position position="138"/>
    </location>
    <ligand>
        <name>4-amino-2-methyl-5-(diphosphooxymethyl)pyrimidine</name>
        <dbReference type="ChEBI" id="CHEBI:57841"/>
    </ligand>
</feature>
<dbReference type="HAMAP" id="MF_00097">
    <property type="entry name" value="TMP_synthase"/>
    <property type="match status" value="1"/>
</dbReference>
<dbReference type="InterPro" id="IPR013785">
    <property type="entry name" value="Aldolase_TIM"/>
</dbReference>
<dbReference type="Pfam" id="PF02581">
    <property type="entry name" value="TMP-TENI"/>
    <property type="match status" value="1"/>
</dbReference>
<evidence type="ECO:0000256" key="13">
    <source>
        <dbReference type="SAM" id="Coils"/>
    </source>
</evidence>
<feature type="binding site" evidence="10">
    <location>
        <begin position="63"/>
        <end position="67"/>
    </location>
    <ligand>
        <name>4-amino-2-methyl-5-(diphosphooxymethyl)pyrimidine</name>
        <dbReference type="ChEBI" id="CHEBI:57841"/>
    </ligand>
</feature>
<keyword evidence="5 10" id="KW-0460">Magnesium</keyword>
<feature type="binding site" evidence="10">
    <location>
        <position position="95"/>
    </location>
    <ligand>
        <name>Mg(2+)</name>
        <dbReference type="ChEBI" id="CHEBI:18420"/>
    </ligand>
</feature>
<evidence type="ECO:0000256" key="7">
    <source>
        <dbReference type="ARBA" id="ARBA00047334"/>
    </source>
</evidence>
<feature type="binding site" evidence="10">
    <location>
        <position position="198"/>
    </location>
    <ligand>
        <name>2-[(2R,5Z)-2-carboxy-4-methylthiazol-5(2H)-ylidene]ethyl phosphate</name>
        <dbReference type="ChEBI" id="CHEBI:62899"/>
    </ligand>
</feature>
<accession>A0ABY4MV07</accession>
<evidence type="ECO:0000256" key="8">
    <source>
        <dbReference type="ARBA" id="ARBA00047851"/>
    </source>
</evidence>
<evidence type="ECO:0000259" key="15">
    <source>
        <dbReference type="Pfam" id="PF02581"/>
    </source>
</evidence>
<proteinExistence type="inferred from homology"/>
<dbReference type="SUPFAM" id="SSF51391">
    <property type="entry name" value="Thiamin phosphate synthase"/>
    <property type="match status" value="1"/>
</dbReference>
<keyword evidence="6 10" id="KW-0784">Thiamine biosynthesis</keyword>
<evidence type="ECO:0000256" key="3">
    <source>
        <dbReference type="ARBA" id="ARBA00022679"/>
    </source>
</evidence>
<feature type="binding site" evidence="10">
    <location>
        <begin position="218"/>
        <end position="219"/>
    </location>
    <ligand>
        <name>2-[(2R,5Z)-2-carboxy-4-methylthiazol-5(2H)-ylidene]ethyl phosphate</name>
        <dbReference type="ChEBI" id="CHEBI:62899"/>
    </ligand>
</feature>
<sequence>MSPAGPREPVGAKLTQPNPASTPRRQPAPITGIYLVTDRHLTGDRGLLATVDAAVAGGVTTVQYREKRRGAEDQLRDLERLAEVIDGRATLIINDRLDVAIAARKLGIRLDGVHLGQGDAAVHEARDALGADAIVGLTANTTAHLAAVAALPAGTVDYLGIGVIRPTSTKPDHPPALGVDGFAALAAATPLPAVAIGGIHADDVAPLREAGAAAIAVVSAICAAPDPSFTARGLTAAWHTASTPTRKAHA</sequence>
<reference evidence="16" key="1">
    <citation type="submission" date="2022-05" db="EMBL/GenBank/DDBJ databases">
        <title>Complete genome sequence of toluene-degrading Gulosibacter sediminis strain ACHW.36C.</title>
        <authorList>
            <person name="Wai A.C."/>
            <person name="Lai G.K."/>
            <person name="Griffin S.D."/>
            <person name="Leung F.C."/>
        </authorList>
    </citation>
    <scope>NUCLEOTIDE SEQUENCE [LARGE SCALE GENOMIC DNA]</scope>
    <source>
        <strain evidence="16">ACHW.36C</strain>
    </source>
</reference>
<dbReference type="InterPro" id="IPR034291">
    <property type="entry name" value="TMP_synthase"/>
</dbReference>
<feature type="binding site" evidence="10">
    <location>
        <position position="119"/>
    </location>
    <ligand>
        <name>Mg(2+)</name>
        <dbReference type="ChEBI" id="CHEBI:18420"/>
    </ligand>
</feature>
<name>A0ABY4MV07_9MICO</name>